<comment type="similarity">
    <text evidence="1 5">Belongs to the universal ribosomal protein uL4 family.</text>
</comment>
<dbReference type="GO" id="GO:0003735">
    <property type="term" value="F:structural constituent of ribosome"/>
    <property type="evidence" value="ECO:0007669"/>
    <property type="project" value="InterPro"/>
</dbReference>
<comment type="caution">
    <text evidence="7">The sequence shown here is derived from an EMBL/GenBank/DDBJ whole genome shotgun (WGS) entry which is preliminary data.</text>
</comment>
<evidence type="ECO:0000313" key="8">
    <source>
        <dbReference type="Proteomes" id="UP000318053"/>
    </source>
</evidence>
<dbReference type="Proteomes" id="UP000318053">
    <property type="component" value="Unassembled WGS sequence"/>
</dbReference>
<proteinExistence type="inferred from homology"/>
<dbReference type="GO" id="GO:0006412">
    <property type="term" value="P:translation"/>
    <property type="evidence" value="ECO:0007669"/>
    <property type="project" value="UniProtKB-UniRule"/>
</dbReference>
<evidence type="ECO:0000256" key="5">
    <source>
        <dbReference type="HAMAP-Rule" id="MF_01328"/>
    </source>
</evidence>
<dbReference type="GO" id="GO:0019843">
    <property type="term" value="F:rRNA binding"/>
    <property type="evidence" value="ECO:0007669"/>
    <property type="project" value="UniProtKB-UniRule"/>
</dbReference>
<dbReference type="SUPFAM" id="SSF52166">
    <property type="entry name" value="Ribosomal protein L4"/>
    <property type="match status" value="1"/>
</dbReference>
<dbReference type="InterPro" id="IPR013005">
    <property type="entry name" value="Ribosomal_uL4-like"/>
</dbReference>
<dbReference type="GO" id="GO:0005840">
    <property type="term" value="C:ribosome"/>
    <property type="evidence" value="ECO:0007669"/>
    <property type="project" value="UniProtKB-KW"/>
</dbReference>
<evidence type="ECO:0000256" key="4">
    <source>
        <dbReference type="ARBA" id="ARBA00035244"/>
    </source>
</evidence>
<sequence>MATIPVLDASGKEVGTYEIDTTQIADRISKQLLHDVVVMYQANKRQGSHNTRTRGQVSGTNKKMYRQKGTGNARAGSKRTNVRRGGGVARTVKPRDYSYRHPKKAIKLATRMAIRSRIDDGEVVLIDGFGLDAPKTSQMAGVLRSLGLDGVSTLIATSDDDSAVYKSGRNIQGVTVEPVRQLNALSLLTPKKVLFTTAALDKVKDGTFAGAGSNNRQTEEAAG</sequence>
<evidence type="ECO:0000256" key="1">
    <source>
        <dbReference type="ARBA" id="ARBA00010528"/>
    </source>
</evidence>
<dbReference type="PANTHER" id="PTHR10746:SF6">
    <property type="entry name" value="LARGE RIBOSOMAL SUBUNIT PROTEIN UL4M"/>
    <property type="match status" value="1"/>
</dbReference>
<dbReference type="RefSeq" id="WP_146389984.1">
    <property type="nucleotide sequence ID" value="NZ_SJPK01000002.1"/>
</dbReference>
<protein>
    <recommendedName>
        <fullName evidence="4 5">Large ribosomal subunit protein uL4</fullName>
    </recommendedName>
</protein>
<comment type="function">
    <text evidence="5">One of the primary rRNA binding proteins, this protein initially binds near the 5'-end of the 23S rRNA. It is important during the early stages of 50S assembly. It makes multiple contacts with different domains of the 23S rRNA in the assembled 50S subunit and ribosome.</text>
</comment>
<organism evidence="7 8">
    <name type="scientific">Allorhodopirellula solitaria</name>
    <dbReference type="NCBI Taxonomy" id="2527987"/>
    <lineage>
        <taxon>Bacteria</taxon>
        <taxon>Pseudomonadati</taxon>
        <taxon>Planctomycetota</taxon>
        <taxon>Planctomycetia</taxon>
        <taxon>Pirellulales</taxon>
        <taxon>Pirellulaceae</taxon>
        <taxon>Allorhodopirellula</taxon>
    </lineage>
</organism>
<keyword evidence="8" id="KW-1185">Reference proteome</keyword>
<accession>A0A5C5YFP7</accession>
<comment type="function">
    <text evidence="5">Forms part of the polypeptide exit tunnel.</text>
</comment>
<reference evidence="7 8" key="1">
    <citation type="submission" date="2019-02" db="EMBL/GenBank/DDBJ databases">
        <title>Deep-cultivation of Planctomycetes and their phenomic and genomic characterization uncovers novel biology.</title>
        <authorList>
            <person name="Wiegand S."/>
            <person name="Jogler M."/>
            <person name="Boedeker C."/>
            <person name="Pinto D."/>
            <person name="Vollmers J."/>
            <person name="Rivas-Marin E."/>
            <person name="Kohn T."/>
            <person name="Peeters S.H."/>
            <person name="Heuer A."/>
            <person name="Rast P."/>
            <person name="Oberbeckmann S."/>
            <person name="Bunk B."/>
            <person name="Jeske O."/>
            <person name="Meyerdierks A."/>
            <person name="Storesund J.E."/>
            <person name="Kallscheuer N."/>
            <person name="Luecker S."/>
            <person name="Lage O.M."/>
            <person name="Pohl T."/>
            <person name="Merkel B.J."/>
            <person name="Hornburger P."/>
            <person name="Mueller R.-W."/>
            <person name="Bruemmer F."/>
            <person name="Labrenz M."/>
            <person name="Spormann A.M."/>
            <person name="Op Den Camp H."/>
            <person name="Overmann J."/>
            <person name="Amann R."/>
            <person name="Jetten M.S.M."/>
            <person name="Mascher T."/>
            <person name="Medema M.H."/>
            <person name="Devos D.P."/>
            <person name="Kaster A.-K."/>
            <person name="Ovreas L."/>
            <person name="Rohde M."/>
            <person name="Galperin M.Y."/>
            <person name="Jogler C."/>
        </authorList>
    </citation>
    <scope>NUCLEOTIDE SEQUENCE [LARGE SCALE GENOMIC DNA]</scope>
    <source>
        <strain evidence="7 8">CA85</strain>
    </source>
</reference>
<dbReference type="InterPro" id="IPR023574">
    <property type="entry name" value="Ribosomal_uL4_dom_sf"/>
</dbReference>
<dbReference type="Gene3D" id="3.40.1370.10">
    <property type="match status" value="1"/>
</dbReference>
<evidence type="ECO:0000313" key="7">
    <source>
        <dbReference type="EMBL" id="TWT73904.1"/>
    </source>
</evidence>
<gene>
    <name evidence="5 7" type="primary">rplD</name>
    <name evidence="7" type="ORF">CA85_07860</name>
</gene>
<evidence type="ECO:0000256" key="2">
    <source>
        <dbReference type="ARBA" id="ARBA00022980"/>
    </source>
</evidence>
<dbReference type="AlphaFoldDB" id="A0A5C5YFP7"/>
<dbReference type="EMBL" id="SJPK01000002">
    <property type="protein sequence ID" value="TWT73904.1"/>
    <property type="molecule type" value="Genomic_DNA"/>
</dbReference>
<name>A0A5C5YFP7_9BACT</name>
<dbReference type="HAMAP" id="MF_01328_B">
    <property type="entry name" value="Ribosomal_uL4_B"/>
    <property type="match status" value="1"/>
</dbReference>
<dbReference type="PANTHER" id="PTHR10746">
    <property type="entry name" value="50S RIBOSOMAL PROTEIN L4"/>
    <property type="match status" value="1"/>
</dbReference>
<comment type="subunit">
    <text evidence="5">Part of the 50S ribosomal subunit.</text>
</comment>
<dbReference type="NCBIfam" id="TIGR03953">
    <property type="entry name" value="rplD_bact"/>
    <property type="match status" value="1"/>
</dbReference>
<feature type="region of interest" description="Disordered" evidence="6">
    <location>
        <begin position="67"/>
        <end position="88"/>
    </location>
</feature>
<dbReference type="OrthoDB" id="9803201at2"/>
<evidence type="ECO:0000256" key="3">
    <source>
        <dbReference type="ARBA" id="ARBA00023274"/>
    </source>
</evidence>
<keyword evidence="5" id="KW-0699">rRNA-binding</keyword>
<keyword evidence="2 5" id="KW-0689">Ribosomal protein</keyword>
<keyword evidence="5" id="KW-0694">RNA-binding</keyword>
<keyword evidence="3 5" id="KW-0687">Ribonucleoprotein</keyword>
<dbReference type="Pfam" id="PF00573">
    <property type="entry name" value="Ribosomal_L4"/>
    <property type="match status" value="1"/>
</dbReference>
<dbReference type="InterPro" id="IPR002136">
    <property type="entry name" value="Ribosomal_uL4"/>
</dbReference>
<dbReference type="GO" id="GO:1990904">
    <property type="term" value="C:ribonucleoprotein complex"/>
    <property type="evidence" value="ECO:0007669"/>
    <property type="project" value="UniProtKB-KW"/>
</dbReference>
<evidence type="ECO:0000256" key="6">
    <source>
        <dbReference type="SAM" id="MobiDB-lite"/>
    </source>
</evidence>